<reference evidence="1 2" key="1">
    <citation type="journal article" date="2021" name="MBio">
        <title>Poor Competitiveness of Bradyrhizobium in Pigeon Pea Root Colonization in Indian Soils.</title>
        <authorList>
            <person name="Chalasani D."/>
            <person name="Basu A."/>
            <person name="Pullabhotla S.V.S.R.N."/>
            <person name="Jorrin B."/>
            <person name="Neal A.L."/>
            <person name="Poole P.S."/>
            <person name="Podile A.R."/>
            <person name="Tkacz A."/>
        </authorList>
    </citation>
    <scope>NUCLEOTIDE SEQUENCE [LARGE SCALE GENOMIC DNA]</scope>
    <source>
        <strain evidence="1 2">HU14</strain>
    </source>
</reference>
<gene>
    <name evidence="1" type="ORF">JNB62_13105</name>
</gene>
<protein>
    <recommendedName>
        <fullName evidence="3">HNH endonuclease</fullName>
    </recommendedName>
</protein>
<organism evidence="1 2">
    <name type="scientific">Microbacterium jejuense</name>
    <dbReference type="NCBI Taxonomy" id="1263637"/>
    <lineage>
        <taxon>Bacteria</taxon>
        <taxon>Bacillati</taxon>
        <taxon>Actinomycetota</taxon>
        <taxon>Actinomycetes</taxon>
        <taxon>Micrococcales</taxon>
        <taxon>Microbacteriaceae</taxon>
        <taxon>Microbacterium</taxon>
    </lineage>
</organism>
<comment type="caution">
    <text evidence="1">The sequence shown here is derived from an EMBL/GenBank/DDBJ whole genome shotgun (WGS) entry which is preliminary data.</text>
</comment>
<sequence>MLELKSRGRYQQCITCPKMLDATKGRGHPQHMTLGHHIDVDIAPELAYDPNNYGPQCEPCNAAGGAAITNAKRRGARANDLTVSPDWA</sequence>
<keyword evidence="2" id="KW-1185">Reference proteome</keyword>
<evidence type="ECO:0000313" key="2">
    <source>
        <dbReference type="Proteomes" id="UP001196843"/>
    </source>
</evidence>
<dbReference type="EMBL" id="JAEUAW010000010">
    <property type="protein sequence ID" value="MBW9094628.1"/>
    <property type="molecule type" value="Genomic_DNA"/>
</dbReference>
<proteinExistence type="predicted"/>
<evidence type="ECO:0008006" key="3">
    <source>
        <dbReference type="Google" id="ProtNLM"/>
    </source>
</evidence>
<accession>A0ABS7HRU7</accession>
<evidence type="ECO:0000313" key="1">
    <source>
        <dbReference type="EMBL" id="MBW9094628.1"/>
    </source>
</evidence>
<name>A0ABS7HRU7_9MICO</name>
<dbReference type="Proteomes" id="UP001196843">
    <property type="component" value="Unassembled WGS sequence"/>
</dbReference>